<gene>
    <name evidence="2" type="ORF">Goari_010562</name>
</gene>
<evidence type="ECO:0000313" key="3">
    <source>
        <dbReference type="Proteomes" id="UP000593577"/>
    </source>
</evidence>
<dbReference type="AlphaFoldDB" id="A0A7J8Y225"/>
<dbReference type="EMBL" id="JABFAA010000009">
    <property type="protein sequence ID" value="MBA0693049.1"/>
    <property type="molecule type" value="Genomic_DNA"/>
</dbReference>
<evidence type="ECO:0008006" key="4">
    <source>
        <dbReference type="Google" id="ProtNLM"/>
    </source>
</evidence>
<reference evidence="2 3" key="1">
    <citation type="journal article" date="2019" name="Genome Biol. Evol.">
        <title>Insights into the evolution of the New World diploid cottons (Gossypium, subgenus Houzingenia) based on genome sequencing.</title>
        <authorList>
            <person name="Grover C.E."/>
            <person name="Arick M.A. 2nd"/>
            <person name="Thrash A."/>
            <person name="Conover J.L."/>
            <person name="Sanders W.S."/>
            <person name="Peterson D.G."/>
            <person name="Frelichowski J.E."/>
            <person name="Scheffler J.A."/>
            <person name="Scheffler B.E."/>
            <person name="Wendel J.F."/>
        </authorList>
    </citation>
    <scope>NUCLEOTIDE SEQUENCE [LARGE SCALE GENOMIC DNA]</scope>
    <source>
        <strain evidence="2">185</strain>
        <tissue evidence="2">Leaf</tissue>
    </source>
</reference>
<comment type="caution">
    <text evidence="2">The sequence shown here is derived from an EMBL/GenBank/DDBJ whole genome shotgun (WGS) entry which is preliminary data.</text>
</comment>
<feature type="non-terminal residue" evidence="2">
    <location>
        <position position="150"/>
    </location>
</feature>
<dbReference type="Proteomes" id="UP000593577">
    <property type="component" value="Unassembled WGS sequence"/>
</dbReference>
<organism evidence="2 3">
    <name type="scientific">Gossypium aridum</name>
    <name type="common">American cotton</name>
    <name type="synonym">Erioxylum aridum</name>
    <dbReference type="NCBI Taxonomy" id="34290"/>
    <lineage>
        <taxon>Eukaryota</taxon>
        <taxon>Viridiplantae</taxon>
        <taxon>Streptophyta</taxon>
        <taxon>Embryophyta</taxon>
        <taxon>Tracheophyta</taxon>
        <taxon>Spermatophyta</taxon>
        <taxon>Magnoliopsida</taxon>
        <taxon>eudicotyledons</taxon>
        <taxon>Gunneridae</taxon>
        <taxon>Pentapetalae</taxon>
        <taxon>rosids</taxon>
        <taxon>malvids</taxon>
        <taxon>Malvales</taxon>
        <taxon>Malvaceae</taxon>
        <taxon>Malvoideae</taxon>
        <taxon>Gossypium</taxon>
    </lineage>
</organism>
<feature type="region of interest" description="Disordered" evidence="1">
    <location>
        <begin position="1"/>
        <end position="24"/>
    </location>
</feature>
<protein>
    <recommendedName>
        <fullName evidence="4">Transposase MuDR plant domain-containing protein</fullName>
    </recommendedName>
</protein>
<proteinExistence type="predicted"/>
<accession>A0A7J8Y225</accession>
<name>A0A7J8Y225_GOSAI</name>
<sequence>MDYYESNDHGSIVESSSKEDHERGVRRRKKFPVYNLNNENPKLCLGMLFRDGKTFKDVIQNYSKVSRRELKIVTNEPKQIKVKCIASVKFPWRIFASYNKRSKCLQVTNFHEKHKCCVSFKNKMVNFAIIANHFEATIKDHPKMKLQEIQ</sequence>
<evidence type="ECO:0000313" key="2">
    <source>
        <dbReference type="EMBL" id="MBA0693049.1"/>
    </source>
</evidence>
<evidence type="ECO:0000256" key="1">
    <source>
        <dbReference type="SAM" id="MobiDB-lite"/>
    </source>
</evidence>
<keyword evidence="3" id="KW-1185">Reference proteome</keyword>